<reference evidence="2 3" key="1">
    <citation type="journal article" date="2013" name="PLoS Genet.">
        <title>Plant-symbiotic fungi as chemical engineers: Multi-genome analysis of the Clavicipitaceae reveals dynamics of alkaloid loci.</title>
        <authorList>
            <person name="Schardl C.L."/>
            <person name="Young C.A."/>
            <person name="Hesse U."/>
            <person name="Amyotte S.G."/>
            <person name="Andreeva K."/>
            <person name="Calie P.J."/>
            <person name="Fleetwood D.J."/>
            <person name="Haws D.C."/>
            <person name="Moore N."/>
            <person name="Oeser B."/>
            <person name="Panaccione D.G."/>
            <person name="Schweri K.K."/>
            <person name="Voisey C.R."/>
            <person name="Farman M.L."/>
            <person name="Jaromczyk J.W."/>
            <person name="Roe B.A."/>
            <person name="O'Sullivan D.M."/>
            <person name="Scott B."/>
            <person name="Tudzynski P."/>
            <person name="An Z."/>
            <person name="Arnaoudova E.G."/>
            <person name="Bullock C.T."/>
            <person name="Charlton N.D."/>
            <person name="Chen L."/>
            <person name="Cox M."/>
            <person name="Dinkins R.D."/>
            <person name="Florea S."/>
            <person name="Glenn A.E."/>
            <person name="Gordon A."/>
            <person name="Gueldener U."/>
            <person name="Harris D.R."/>
            <person name="Hollin W."/>
            <person name="Jaromczyk J."/>
            <person name="Johnson R.D."/>
            <person name="Khan A.K."/>
            <person name="Leistner E."/>
            <person name="Leuchtmann A."/>
            <person name="Li C."/>
            <person name="Liu J."/>
            <person name="Liu J."/>
            <person name="Liu M."/>
            <person name="Mace W."/>
            <person name="Machado C."/>
            <person name="Nagabhyru P."/>
            <person name="Pan J."/>
            <person name="Schmid J."/>
            <person name="Sugawara K."/>
            <person name="Steiner U."/>
            <person name="Takach J.E."/>
            <person name="Tanaka E."/>
            <person name="Webb J.S."/>
            <person name="Wilson E.V."/>
            <person name="Wiseman J.L."/>
            <person name="Yoshida R."/>
            <person name="Zeng Z."/>
        </authorList>
    </citation>
    <scope>NUCLEOTIDE SEQUENCE [LARGE SCALE GENOMIC DNA]</scope>
    <source>
        <strain evidence="2 3">20.1</strain>
    </source>
</reference>
<sequence length="756" mass="84481">MESLHGYLQVPPDRSQILGRQSWKTRYVAVGCRQNTRRDRHGSQALSRTTSSLVNSVISKSVNRNDTDEVYLSVYKTKEDWEPIQRWLLSDVSDCQVQQVSNRKQGPVLPTLVVTICDNQRKRRSSRAAGFMSSKDSGVKTLWFRTPPDDHHPSLHEWARFITARKSSVSNTVGSPTSPVSPTFFQTPNYERQDHVSRPGSSNRGPHHMHSSAAAAYSTAPLDPCATLCSESPSLRSRRSDLSSPSSNNHSTHRTPYAIPEQHYTTIMPGDILVPGLQGEHQGQIVEGWTSAKGWSSSISSPIKSRDSIGSSQSQPLSPIVDVSSPPAPGETILDRAFQLGQIPGAGSPIPGQEKLSSIARFDALMRESDDKEQRRRQRQEQKDEQSHHQKHRSHQSQQQATRKQDRNLAVKTSFDDDNGPRREKESESDSDECDPSQDLMQNDNMATLMSPSAQRALAFITGGDRHEPDRHSNLNSHRSSVSRTHVRSYDSMAPHYDSAPSSRPHTAHAKTKSRPHPPRAQSTSHPRPTAMTGANHLSTPSMDSVAEHRHSNSSDKLSSLPELTKEVSSASLLPVQSNTSAVSSQASSQECIDADFSSSTPRPNMTQLGSGPGRRAEPEVKDKPHGRRVEPDVKEKRDIRLIEPDAKEKRDGRRVEPDVKEKRDGRRVEPEVKERRDGRRVEPEVKDKPHGRRVEPDVKEKRDIRLVEPDAKKTRDGRRIELDVKEKPHGRRIEADVKEKRDGRRKTIGVGSSKG</sequence>
<dbReference type="OrthoDB" id="5379885at2759"/>
<dbReference type="AlphaFoldDB" id="M1W2H6"/>
<feature type="region of interest" description="Disordered" evidence="1">
    <location>
        <begin position="169"/>
        <end position="216"/>
    </location>
</feature>
<dbReference type="EMBL" id="CAGA01000005">
    <property type="protein sequence ID" value="CCE27625.1"/>
    <property type="molecule type" value="Genomic_DNA"/>
</dbReference>
<gene>
    <name evidence="2" type="ORF">CPUR_01099</name>
</gene>
<feature type="compositionally biased region" description="Basic and acidic residues" evidence="1">
    <location>
        <begin position="615"/>
        <end position="743"/>
    </location>
</feature>
<keyword evidence="3" id="KW-1185">Reference proteome</keyword>
<feature type="region of interest" description="Disordered" evidence="1">
    <location>
        <begin position="368"/>
        <end position="756"/>
    </location>
</feature>
<protein>
    <submittedName>
        <fullName evidence="2">Uncharacterized protein</fullName>
    </submittedName>
</protein>
<accession>M1W2H6</accession>
<evidence type="ECO:0000256" key="1">
    <source>
        <dbReference type="SAM" id="MobiDB-lite"/>
    </source>
</evidence>
<comment type="caution">
    <text evidence="2">The sequence shown here is derived from an EMBL/GenBank/DDBJ whole genome shotgun (WGS) entry which is preliminary data.</text>
</comment>
<feature type="region of interest" description="Disordered" evidence="1">
    <location>
        <begin position="292"/>
        <end position="331"/>
    </location>
</feature>
<organism evidence="2 3">
    <name type="scientific">Claviceps purpurea (strain 20.1)</name>
    <name type="common">Ergot fungus</name>
    <name type="synonym">Sphacelia segetum</name>
    <dbReference type="NCBI Taxonomy" id="1111077"/>
    <lineage>
        <taxon>Eukaryota</taxon>
        <taxon>Fungi</taxon>
        <taxon>Dikarya</taxon>
        <taxon>Ascomycota</taxon>
        <taxon>Pezizomycotina</taxon>
        <taxon>Sordariomycetes</taxon>
        <taxon>Hypocreomycetidae</taxon>
        <taxon>Hypocreales</taxon>
        <taxon>Clavicipitaceae</taxon>
        <taxon>Claviceps</taxon>
    </lineage>
</organism>
<feature type="compositionally biased region" description="Polar residues" evidence="1">
    <location>
        <begin position="440"/>
        <end position="454"/>
    </location>
</feature>
<evidence type="ECO:0000313" key="2">
    <source>
        <dbReference type="EMBL" id="CCE27625.1"/>
    </source>
</evidence>
<feature type="region of interest" description="Disordered" evidence="1">
    <location>
        <begin position="231"/>
        <end position="256"/>
    </location>
</feature>
<feature type="compositionally biased region" description="Polar residues" evidence="1">
    <location>
        <begin position="169"/>
        <end position="190"/>
    </location>
</feature>
<dbReference type="Proteomes" id="UP000016801">
    <property type="component" value="Unassembled WGS sequence"/>
</dbReference>
<evidence type="ECO:0000313" key="3">
    <source>
        <dbReference type="Proteomes" id="UP000016801"/>
    </source>
</evidence>
<dbReference type="HOGENOM" id="CLU_021365_1_0_1"/>
<dbReference type="STRING" id="1111077.M1W2H6"/>
<dbReference type="VEuPathDB" id="FungiDB:CPUR_01099"/>
<name>M1W2H6_CLAP2</name>
<feature type="compositionally biased region" description="Polar residues" evidence="1">
    <location>
        <begin position="597"/>
        <end position="610"/>
    </location>
</feature>
<feature type="compositionally biased region" description="Low complexity" evidence="1">
    <location>
        <begin position="576"/>
        <end position="590"/>
    </location>
</feature>
<dbReference type="eggNOG" id="ENOG502SFQA">
    <property type="taxonomic scope" value="Eukaryota"/>
</dbReference>
<feature type="compositionally biased region" description="Basic and acidic residues" evidence="1">
    <location>
        <begin position="368"/>
        <end position="388"/>
    </location>
</feature>
<feature type="compositionally biased region" description="Basic and acidic residues" evidence="1">
    <location>
        <begin position="419"/>
        <end position="428"/>
    </location>
</feature>
<proteinExistence type="predicted"/>
<feature type="compositionally biased region" description="Basic and acidic residues" evidence="1">
    <location>
        <begin position="464"/>
        <end position="473"/>
    </location>
</feature>
<feature type="compositionally biased region" description="Basic residues" evidence="1">
    <location>
        <begin position="506"/>
        <end position="518"/>
    </location>
</feature>